<evidence type="ECO:0000256" key="1">
    <source>
        <dbReference type="SAM" id="MobiDB-lite"/>
    </source>
</evidence>
<protein>
    <submittedName>
        <fullName evidence="2">Restriction nuclease</fullName>
        <ecNumber evidence="2">3.1.21.4</ecNumber>
    </submittedName>
</protein>
<dbReference type="GO" id="GO:0009307">
    <property type="term" value="P:DNA restriction-modification system"/>
    <property type="evidence" value="ECO:0007669"/>
    <property type="project" value="InterPro"/>
</dbReference>
<dbReference type="Proteomes" id="UP000029046">
    <property type="component" value="Unassembled WGS sequence"/>
</dbReference>
<keyword evidence="3" id="KW-1185">Reference proteome</keyword>
<dbReference type="GO" id="GO:0009036">
    <property type="term" value="F:type II site-specific deoxyribonuclease activity"/>
    <property type="evidence" value="ECO:0007669"/>
    <property type="project" value="UniProtKB-EC"/>
</dbReference>
<dbReference type="AlphaFoldDB" id="A0A087APA1"/>
<dbReference type="EC" id="3.1.21.4" evidence="2"/>
<evidence type="ECO:0000313" key="2">
    <source>
        <dbReference type="EMBL" id="KFI60601.1"/>
    </source>
</evidence>
<proteinExistence type="predicted"/>
<reference evidence="2 3" key="1">
    <citation type="submission" date="2014-03" db="EMBL/GenBank/DDBJ databases">
        <title>Genomics of Bifidobacteria.</title>
        <authorList>
            <person name="Ventura M."/>
            <person name="Milani C."/>
            <person name="Lugli G.A."/>
        </authorList>
    </citation>
    <scope>NUCLEOTIDE SEQUENCE [LARGE SCALE GENOMIC DNA]</scope>
    <source>
        <strain evidence="2 3">LMG 11586</strain>
    </source>
</reference>
<accession>A0A087APA1</accession>
<dbReference type="InterPro" id="IPR019072">
    <property type="entry name" value="Restrct_endonuc_II_XamI"/>
</dbReference>
<evidence type="ECO:0000313" key="3">
    <source>
        <dbReference type="Proteomes" id="UP000029046"/>
    </source>
</evidence>
<gene>
    <name evidence="2" type="ORF">BIGA_1197</name>
</gene>
<sequence length="229" mass="24971">MRNTDRPTVSEDDFKNLSGAGTSSASRFRDGELAEAALDYLARNINTDVFPWVASGMEPTDEQRHAACVAIAALVADQKTKTYMRGGSSKAQENIVRETLVSECGMSPVEGHDFRLSADGPARGQVFERETKVAGTKADIVLGLFDGRIMCLECKVSNSEVNSFKRLNHEAVDKVFKWRAAFGEQCVSGAVLQDCFKTANLVSAQDAGAFLFWSSDLSPLVEFVNSTRL</sequence>
<feature type="compositionally biased region" description="Basic and acidic residues" evidence="1">
    <location>
        <begin position="1"/>
        <end position="15"/>
    </location>
</feature>
<dbReference type="eggNOG" id="ENOG5030WX3">
    <property type="taxonomic scope" value="Bacteria"/>
</dbReference>
<name>A0A087APA1_9BIFI</name>
<organism evidence="2 3">
    <name type="scientific">Bifidobacterium pullorum subsp. gallinarum</name>
    <dbReference type="NCBI Taxonomy" id="78344"/>
    <lineage>
        <taxon>Bacteria</taxon>
        <taxon>Bacillati</taxon>
        <taxon>Actinomycetota</taxon>
        <taxon>Actinomycetes</taxon>
        <taxon>Bifidobacteriales</taxon>
        <taxon>Bifidobacteriaceae</taxon>
        <taxon>Bifidobacterium</taxon>
    </lineage>
</organism>
<keyword evidence="2" id="KW-0378">Hydrolase</keyword>
<dbReference type="GO" id="GO:0003677">
    <property type="term" value="F:DNA binding"/>
    <property type="evidence" value="ECO:0007669"/>
    <property type="project" value="InterPro"/>
</dbReference>
<dbReference type="Pfam" id="PF09572">
    <property type="entry name" value="RE_XamI"/>
    <property type="match status" value="1"/>
</dbReference>
<feature type="region of interest" description="Disordered" evidence="1">
    <location>
        <begin position="1"/>
        <end position="25"/>
    </location>
</feature>
<dbReference type="EMBL" id="JGYX01000005">
    <property type="protein sequence ID" value="KFI60601.1"/>
    <property type="molecule type" value="Genomic_DNA"/>
</dbReference>
<dbReference type="RefSeq" id="WP_051917162.1">
    <property type="nucleotide sequence ID" value="NZ_JGYX01000005.1"/>
</dbReference>
<comment type="caution">
    <text evidence="2">The sequence shown here is derived from an EMBL/GenBank/DDBJ whole genome shotgun (WGS) entry which is preliminary data.</text>
</comment>